<evidence type="ECO:0000313" key="10">
    <source>
        <dbReference type="Proteomes" id="UP000712157"/>
    </source>
</evidence>
<keyword evidence="10" id="KW-1185">Reference proteome</keyword>
<evidence type="ECO:0000259" key="8">
    <source>
        <dbReference type="PROSITE" id="PS50928"/>
    </source>
</evidence>
<evidence type="ECO:0000256" key="1">
    <source>
        <dbReference type="ARBA" id="ARBA00004651"/>
    </source>
</evidence>
<keyword evidence="4 7" id="KW-0812">Transmembrane</keyword>
<feature type="transmembrane region" description="Helical" evidence="7">
    <location>
        <begin position="274"/>
        <end position="300"/>
    </location>
</feature>
<comment type="similarity">
    <text evidence="7">Belongs to the binding-protein-dependent transport system permease family.</text>
</comment>
<evidence type="ECO:0000256" key="6">
    <source>
        <dbReference type="ARBA" id="ARBA00023136"/>
    </source>
</evidence>
<dbReference type="RefSeq" id="WP_158347442.1">
    <property type="nucleotide sequence ID" value="NZ_JAHQCW010000052.1"/>
</dbReference>
<dbReference type="Proteomes" id="UP000712157">
    <property type="component" value="Unassembled WGS sequence"/>
</dbReference>
<dbReference type="PROSITE" id="PS50928">
    <property type="entry name" value="ABC_TM1"/>
    <property type="match status" value="1"/>
</dbReference>
<feature type="transmembrane region" description="Helical" evidence="7">
    <location>
        <begin position="100"/>
        <end position="123"/>
    </location>
</feature>
<dbReference type="PANTHER" id="PTHR43163">
    <property type="entry name" value="DIPEPTIDE TRANSPORT SYSTEM PERMEASE PROTEIN DPPB-RELATED"/>
    <property type="match status" value="1"/>
</dbReference>
<dbReference type="EMBL" id="JAHQCW010000052">
    <property type="protein sequence ID" value="MBU9739195.1"/>
    <property type="molecule type" value="Genomic_DNA"/>
</dbReference>
<organism evidence="9 10">
    <name type="scientific">Diplocloster agilis</name>
    <dbReference type="NCBI Taxonomy" id="2850323"/>
    <lineage>
        <taxon>Bacteria</taxon>
        <taxon>Bacillati</taxon>
        <taxon>Bacillota</taxon>
        <taxon>Clostridia</taxon>
        <taxon>Lachnospirales</taxon>
        <taxon>Lachnospiraceae</taxon>
        <taxon>Diplocloster</taxon>
    </lineage>
</organism>
<feature type="transmembrane region" description="Helical" evidence="7">
    <location>
        <begin position="170"/>
        <end position="188"/>
    </location>
</feature>
<evidence type="ECO:0000313" key="9">
    <source>
        <dbReference type="EMBL" id="MBU9739195.1"/>
    </source>
</evidence>
<dbReference type="InterPro" id="IPR045621">
    <property type="entry name" value="BPD_transp_1_N"/>
</dbReference>
<evidence type="ECO:0000256" key="4">
    <source>
        <dbReference type="ARBA" id="ARBA00022692"/>
    </source>
</evidence>
<dbReference type="Gene3D" id="1.10.3720.10">
    <property type="entry name" value="MetI-like"/>
    <property type="match status" value="1"/>
</dbReference>
<dbReference type="CDD" id="cd06261">
    <property type="entry name" value="TM_PBP2"/>
    <property type="match status" value="1"/>
</dbReference>
<dbReference type="InterPro" id="IPR035906">
    <property type="entry name" value="MetI-like_sf"/>
</dbReference>
<feature type="transmembrane region" description="Helical" evidence="7">
    <location>
        <begin position="135"/>
        <end position="158"/>
    </location>
</feature>
<comment type="caution">
    <text evidence="9">The sequence shown here is derived from an EMBL/GenBank/DDBJ whole genome shotgun (WGS) entry which is preliminary data.</text>
</comment>
<feature type="transmembrane region" description="Helical" evidence="7">
    <location>
        <begin position="9"/>
        <end position="30"/>
    </location>
</feature>
<feature type="domain" description="ABC transmembrane type-1" evidence="8">
    <location>
        <begin position="96"/>
        <end position="297"/>
    </location>
</feature>
<dbReference type="PANTHER" id="PTHR43163:SF6">
    <property type="entry name" value="DIPEPTIDE TRANSPORT SYSTEM PERMEASE PROTEIN DPPB-RELATED"/>
    <property type="match status" value="1"/>
</dbReference>
<gene>
    <name evidence="9" type="ORF">KTH89_21890</name>
</gene>
<dbReference type="Pfam" id="PF19300">
    <property type="entry name" value="BPD_transp_1_N"/>
    <property type="match status" value="1"/>
</dbReference>
<proteinExistence type="inferred from homology"/>
<keyword evidence="5 7" id="KW-1133">Transmembrane helix</keyword>
<dbReference type="GO" id="GO:0005886">
    <property type="term" value="C:plasma membrane"/>
    <property type="evidence" value="ECO:0007669"/>
    <property type="project" value="UniProtKB-SubCell"/>
</dbReference>
<sequence length="320" mass="34844">MGKYIFKRILMFIPVVLAVGILIFTIMYFVPGDPAKVVAGAEASEEQLQAVREQLGLNQPYIVRLGNFLSDTFLHFDFGESYITGVKISDELMRRLPRTLTLGVTTWLLTVLLGVPLGVAAGVNQNKFGDRFCMFVALFGVSMPPFWLGLMLVLLFSLKLGWLPSSGIGGPQYYILPCIAGSFGGMASNARQARSAMLEVIRSDYIVTARAKGVSRRKVIYKHALPNALFPILSTASVGLAHVCGGSVVIETVFGIPGIGLYLLTAVNSRDYPIIQACVIILAVVFAVIMLIVDILYAFIDPKIKSKYIGTKAARRKADA</sequence>
<evidence type="ECO:0000256" key="5">
    <source>
        <dbReference type="ARBA" id="ARBA00022989"/>
    </source>
</evidence>
<evidence type="ECO:0000256" key="7">
    <source>
        <dbReference type="RuleBase" id="RU363032"/>
    </source>
</evidence>
<dbReference type="GO" id="GO:0055085">
    <property type="term" value="P:transmembrane transport"/>
    <property type="evidence" value="ECO:0007669"/>
    <property type="project" value="InterPro"/>
</dbReference>
<keyword evidence="2 7" id="KW-0813">Transport</keyword>
<keyword evidence="3" id="KW-1003">Cell membrane</keyword>
<dbReference type="AlphaFoldDB" id="A0A949K546"/>
<comment type="subcellular location">
    <subcellularLocation>
        <location evidence="1 7">Cell membrane</location>
        <topology evidence="1 7">Multi-pass membrane protein</topology>
    </subcellularLocation>
</comment>
<feature type="transmembrane region" description="Helical" evidence="7">
    <location>
        <begin position="228"/>
        <end position="254"/>
    </location>
</feature>
<name>A0A949K546_9FIRM</name>
<evidence type="ECO:0000256" key="3">
    <source>
        <dbReference type="ARBA" id="ARBA00022475"/>
    </source>
</evidence>
<dbReference type="SUPFAM" id="SSF161098">
    <property type="entry name" value="MetI-like"/>
    <property type="match status" value="1"/>
</dbReference>
<dbReference type="InterPro" id="IPR000515">
    <property type="entry name" value="MetI-like"/>
</dbReference>
<protein>
    <submittedName>
        <fullName evidence="9">ABC transporter permease</fullName>
    </submittedName>
</protein>
<dbReference type="Pfam" id="PF00528">
    <property type="entry name" value="BPD_transp_1"/>
    <property type="match status" value="1"/>
</dbReference>
<evidence type="ECO:0000256" key="2">
    <source>
        <dbReference type="ARBA" id="ARBA00022448"/>
    </source>
</evidence>
<keyword evidence="6 7" id="KW-0472">Membrane</keyword>
<accession>A0A949K546</accession>
<reference evidence="9" key="1">
    <citation type="submission" date="2021-06" db="EMBL/GenBank/DDBJ databases">
        <title>Description of novel taxa of the family Lachnospiraceae.</title>
        <authorList>
            <person name="Chaplin A.V."/>
            <person name="Sokolova S.R."/>
            <person name="Pikina A.P."/>
            <person name="Korzhanova M."/>
            <person name="Belova V."/>
            <person name="Korostin D."/>
            <person name="Efimov B.A."/>
        </authorList>
    </citation>
    <scope>NUCLEOTIDE SEQUENCE</scope>
    <source>
        <strain evidence="9">ASD5720</strain>
    </source>
</reference>